<dbReference type="PANTHER" id="PTHR12147">
    <property type="entry name" value="METALLOPEPTIDASE M28 FAMILY MEMBER"/>
    <property type="match status" value="1"/>
</dbReference>
<dbReference type="SUPFAM" id="SSF53187">
    <property type="entry name" value="Zn-dependent exopeptidases"/>
    <property type="match status" value="1"/>
</dbReference>
<dbReference type="InterPro" id="IPR007484">
    <property type="entry name" value="Peptidase_M28"/>
</dbReference>
<dbReference type="GO" id="GO:0006508">
    <property type="term" value="P:proteolysis"/>
    <property type="evidence" value="ECO:0007669"/>
    <property type="project" value="InterPro"/>
</dbReference>
<protein>
    <submittedName>
        <fullName evidence="2">M28 family peptidase</fullName>
    </submittedName>
</protein>
<dbReference type="Gene3D" id="3.40.630.10">
    <property type="entry name" value="Zn peptidases"/>
    <property type="match status" value="1"/>
</dbReference>
<reference evidence="2 3" key="1">
    <citation type="submission" date="2020-08" db="EMBL/GenBank/DDBJ databases">
        <title>Description of novel Flavobacterium F-392 isolate.</title>
        <authorList>
            <person name="Saticioglu I.B."/>
            <person name="Duman M."/>
            <person name="Altun S."/>
        </authorList>
    </citation>
    <scope>NUCLEOTIDE SEQUENCE [LARGE SCALE GENOMIC DNA]</scope>
    <source>
        <strain evidence="2 3">F-392</strain>
    </source>
</reference>
<organism evidence="2 3">
    <name type="scientific">Flavobacterium muglaense</name>
    <dbReference type="NCBI Taxonomy" id="2764716"/>
    <lineage>
        <taxon>Bacteria</taxon>
        <taxon>Pseudomonadati</taxon>
        <taxon>Bacteroidota</taxon>
        <taxon>Flavobacteriia</taxon>
        <taxon>Flavobacteriales</taxon>
        <taxon>Flavobacteriaceae</taxon>
        <taxon>Flavobacterium</taxon>
    </lineage>
</organism>
<dbReference type="RefSeq" id="WP_187020629.1">
    <property type="nucleotide sequence ID" value="NZ_JACRUK010000050.1"/>
</dbReference>
<keyword evidence="3" id="KW-1185">Reference proteome</keyword>
<dbReference type="InterPro" id="IPR045175">
    <property type="entry name" value="M28_fam"/>
</dbReference>
<dbReference type="EMBL" id="JACRUL010000048">
    <property type="protein sequence ID" value="MBC5845698.1"/>
    <property type="molecule type" value="Genomic_DNA"/>
</dbReference>
<dbReference type="PANTHER" id="PTHR12147:SF26">
    <property type="entry name" value="PEPTIDASE M28 DOMAIN-CONTAINING PROTEIN"/>
    <property type="match status" value="1"/>
</dbReference>
<feature type="domain" description="Peptidase M28" evidence="1">
    <location>
        <begin position="96"/>
        <end position="309"/>
    </location>
</feature>
<evidence type="ECO:0000259" key="1">
    <source>
        <dbReference type="Pfam" id="PF04389"/>
    </source>
</evidence>
<gene>
    <name evidence="2" type="ORF">H8R25_14800</name>
</gene>
<dbReference type="Proteomes" id="UP000641454">
    <property type="component" value="Unassembled WGS sequence"/>
</dbReference>
<evidence type="ECO:0000313" key="2">
    <source>
        <dbReference type="EMBL" id="MBC5845698.1"/>
    </source>
</evidence>
<dbReference type="Pfam" id="PF04389">
    <property type="entry name" value="Peptidase_M28"/>
    <property type="match status" value="1"/>
</dbReference>
<dbReference type="InterPro" id="IPR018247">
    <property type="entry name" value="EF_Hand_1_Ca_BS"/>
</dbReference>
<accession>A0A923SKW6</accession>
<dbReference type="GO" id="GO:0008235">
    <property type="term" value="F:metalloexopeptidase activity"/>
    <property type="evidence" value="ECO:0007669"/>
    <property type="project" value="InterPro"/>
</dbReference>
<evidence type="ECO:0000313" key="3">
    <source>
        <dbReference type="Proteomes" id="UP000641454"/>
    </source>
</evidence>
<dbReference type="AlphaFoldDB" id="A0A923SKW6"/>
<dbReference type="PROSITE" id="PS00018">
    <property type="entry name" value="EF_HAND_1"/>
    <property type="match status" value="1"/>
</dbReference>
<sequence length="319" mass="36198">MKPIFKYLFILVAVFLLFGIYVFFPISAQGKPLERLADTTRISQDLQVITQTAVSRNYKNPTVLDSVAAYINRELKKQTNSVNEQKFKVENQEYKNVIASFGPEDGERIIVGAHYDVCEEQQGADDNASGTVGLLELARLLKNANLKYRVDLVAYTLEEPPFFRTDYMGSAVHAKSLYDHKIPVKGMICLETIGYFSEKENSQSYPLSFLKWIYGDKGNYITLVQKFNNGAFPSDFKKSLFDSNSILTKSFKSPSFLTGVDFSDHLNYWKYGYSAVMVTNTAFYRNKNYHTGNDTLETIDVPQMALVIDGVFRAILALE</sequence>
<comment type="caution">
    <text evidence="2">The sequence shown here is derived from an EMBL/GenBank/DDBJ whole genome shotgun (WGS) entry which is preliminary data.</text>
</comment>
<name>A0A923SKW6_9FLAO</name>
<proteinExistence type="predicted"/>